<dbReference type="Gene3D" id="2.150.10.10">
    <property type="entry name" value="Serralysin-like metalloprotease, C-terminal"/>
    <property type="match status" value="3"/>
</dbReference>
<dbReference type="InterPro" id="IPR050557">
    <property type="entry name" value="RTX_toxin/Mannuronan_C5-epim"/>
</dbReference>
<evidence type="ECO:0000256" key="8">
    <source>
        <dbReference type="SAM" id="MobiDB-lite"/>
    </source>
</evidence>
<dbReference type="InterPro" id="IPR018511">
    <property type="entry name" value="Hemolysin-typ_Ca-bd_CS"/>
</dbReference>
<keyword evidence="3" id="KW-0964">Secreted</keyword>
<keyword evidence="4" id="KW-0800">Toxin</keyword>
<dbReference type="PROSITE" id="PS00330">
    <property type="entry name" value="HEMOLYSIN_CALCIUM"/>
    <property type="match status" value="6"/>
</dbReference>
<dbReference type="Pfam" id="PF00353">
    <property type="entry name" value="HemolysinCabind"/>
    <property type="match status" value="5"/>
</dbReference>
<dbReference type="GO" id="GO:0005509">
    <property type="term" value="F:calcium ion binding"/>
    <property type="evidence" value="ECO:0007669"/>
    <property type="project" value="InterPro"/>
</dbReference>
<evidence type="ECO:0000256" key="4">
    <source>
        <dbReference type="ARBA" id="ARBA00022656"/>
    </source>
</evidence>
<evidence type="ECO:0000313" key="9">
    <source>
        <dbReference type="EMBL" id="PWR24346.1"/>
    </source>
</evidence>
<evidence type="ECO:0000256" key="2">
    <source>
        <dbReference type="ARBA" id="ARBA00004613"/>
    </source>
</evidence>
<dbReference type="GO" id="GO:0090729">
    <property type="term" value="F:toxin activity"/>
    <property type="evidence" value="ECO:0007669"/>
    <property type="project" value="UniProtKB-KW"/>
</dbReference>
<comment type="subcellular location">
    <subcellularLocation>
        <location evidence="1">Membrane</location>
    </subcellularLocation>
    <subcellularLocation>
        <location evidence="2">Secreted</location>
    </subcellularLocation>
</comment>
<dbReference type="OrthoDB" id="7270858at2"/>
<evidence type="ECO:0000256" key="5">
    <source>
        <dbReference type="ARBA" id="ARBA00022737"/>
    </source>
</evidence>
<dbReference type="InterPro" id="IPR003995">
    <property type="entry name" value="RTX_toxin_determinant-A"/>
</dbReference>
<evidence type="ECO:0000256" key="1">
    <source>
        <dbReference type="ARBA" id="ARBA00004370"/>
    </source>
</evidence>
<dbReference type="PRINTS" id="PR01488">
    <property type="entry name" value="RTXTOXINA"/>
</dbReference>
<organism evidence="9 10">
    <name type="scientific">Zavarzinia aquatilis</name>
    <dbReference type="NCBI Taxonomy" id="2211142"/>
    <lineage>
        <taxon>Bacteria</taxon>
        <taxon>Pseudomonadati</taxon>
        <taxon>Pseudomonadota</taxon>
        <taxon>Alphaproteobacteria</taxon>
        <taxon>Rhodospirillales</taxon>
        <taxon>Zavarziniaceae</taxon>
        <taxon>Zavarzinia</taxon>
    </lineage>
</organism>
<dbReference type="AlphaFoldDB" id="A0A317EDK5"/>
<proteinExistence type="predicted"/>
<keyword evidence="7" id="KW-0472">Membrane</keyword>
<keyword evidence="6" id="KW-0843">Virulence</keyword>
<comment type="caution">
    <text evidence="9">The sequence shown here is derived from an EMBL/GenBank/DDBJ whole genome shotgun (WGS) entry which is preliminary data.</text>
</comment>
<name>A0A317EDK5_9PROT</name>
<dbReference type="PRINTS" id="PR00313">
    <property type="entry name" value="CABNDNGRPT"/>
</dbReference>
<accession>A0A317EDK5</accession>
<dbReference type="GO" id="GO:0016020">
    <property type="term" value="C:membrane"/>
    <property type="evidence" value="ECO:0007669"/>
    <property type="project" value="UniProtKB-SubCell"/>
</dbReference>
<gene>
    <name evidence="9" type="ORF">DKG74_09565</name>
</gene>
<feature type="region of interest" description="Disordered" evidence="8">
    <location>
        <begin position="303"/>
        <end position="344"/>
    </location>
</feature>
<dbReference type="EMBL" id="QGLE01000004">
    <property type="protein sequence ID" value="PWR24346.1"/>
    <property type="molecule type" value="Genomic_DNA"/>
</dbReference>
<evidence type="ECO:0000256" key="6">
    <source>
        <dbReference type="ARBA" id="ARBA00023026"/>
    </source>
</evidence>
<keyword evidence="5" id="KW-0677">Repeat</keyword>
<dbReference type="PANTHER" id="PTHR38340">
    <property type="entry name" value="S-LAYER PROTEIN"/>
    <property type="match status" value="1"/>
</dbReference>
<protein>
    <recommendedName>
        <fullName evidence="11">Calcium-binding protein</fullName>
    </recommendedName>
</protein>
<evidence type="ECO:0000256" key="3">
    <source>
        <dbReference type="ARBA" id="ARBA00022525"/>
    </source>
</evidence>
<dbReference type="InterPro" id="IPR011049">
    <property type="entry name" value="Serralysin-like_metalloprot_C"/>
</dbReference>
<keyword evidence="10" id="KW-1185">Reference proteome</keyword>
<dbReference type="InterPro" id="IPR001343">
    <property type="entry name" value="Hemolysn_Ca-bd"/>
</dbReference>
<dbReference type="Proteomes" id="UP000245461">
    <property type="component" value="Unassembled WGS sequence"/>
</dbReference>
<evidence type="ECO:0000313" key="10">
    <source>
        <dbReference type="Proteomes" id="UP000245461"/>
    </source>
</evidence>
<reference evidence="9 10" key="1">
    <citation type="submission" date="2018-05" db="EMBL/GenBank/DDBJ databases">
        <title>Zavarzinia sp. HR-AS.</title>
        <authorList>
            <person name="Lee Y."/>
            <person name="Jeon C.O."/>
        </authorList>
    </citation>
    <scope>NUCLEOTIDE SEQUENCE [LARGE SCALE GENOMIC DNA]</scope>
    <source>
        <strain evidence="9 10">HR-AS</strain>
    </source>
</reference>
<dbReference type="PANTHER" id="PTHR38340:SF1">
    <property type="entry name" value="S-LAYER PROTEIN"/>
    <property type="match status" value="1"/>
</dbReference>
<evidence type="ECO:0000256" key="7">
    <source>
        <dbReference type="ARBA" id="ARBA00023136"/>
    </source>
</evidence>
<dbReference type="GO" id="GO:0005576">
    <property type="term" value="C:extracellular region"/>
    <property type="evidence" value="ECO:0007669"/>
    <property type="project" value="UniProtKB-SubCell"/>
</dbReference>
<dbReference type="SUPFAM" id="SSF51120">
    <property type="entry name" value="beta-Roll"/>
    <property type="match status" value="3"/>
</dbReference>
<evidence type="ECO:0008006" key="11">
    <source>
        <dbReference type="Google" id="ProtNLM"/>
    </source>
</evidence>
<sequence length="545" mass="54423">MMATFLSTVPVDMTNFHLQTAGATRVPLIGIGSAAYENSLTMTAFNLVGVTLSSTPMSVTGTVESIYAYPSPASPQPVAPAGTVVSLTGLSVDSAVAEAFLTATSQATSLAFLSSVLSGDDTISGSNYNDTLFGGAGADSISGGLLGTDTVTYFNSTAGVFVSLETGLGARGDAEGDSLSGIENLVGSDYADRLVGDAGANVLNGGAGNDVLIGGGGGDTLNGGDGVDTASYATAGNSVSVDLADSSQNQMLALGDVLTGIENITGSLYTDFLYGDGGNNRIQGLDGDDFLYGRLGNDTLMGGAGDDTISGDDGDDSLQGGDGVDDLAGGEGNDRLNGGAGADTMTGGAGNDSYTVDDFRDLVIEAADSGTDRVTSSAFFYTLTDNVEVLILASGAAVGSGNALDNTVKGNASGNELYGMAGVDTLKGMEGNDTLVGGAGNDRLYGGAGNDRFVFNGPSDGVDRIADWEDGDSIVLNVGAFGLDGITVVSGTDASSLTTDGVFYNTSTGRVYAYDADADTLTYFAVIANKPAALDAGDISAMLIG</sequence>